<keyword evidence="3" id="KW-0548">Nucleotidyltransferase</keyword>
<dbReference type="GO" id="GO:0003964">
    <property type="term" value="F:RNA-directed DNA polymerase activity"/>
    <property type="evidence" value="ECO:0007669"/>
    <property type="project" value="UniProtKB-KW"/>
</dbReference>
<protein>
    <submittedName>
        <fullName evidence="3">Reverse transcriptase domain protein</fullName>
    </submittedName>
</protein>
<dbReference type="EMBL" id="JAQQWL010000001">
    <property type="protein sequence ID" value="KAK8090610.1"/>
    <property type="molecule type" value="Genomic_DNA"/>
</dbReference>
<organism evidence="3 4">
    <name type="scientific">Apiospora phragmitis</name>
    <dbReference type="NCBI Taxonomy" id="2905665"/>
    <lineage>
        <taxon>Eukaryota</taxon>
        <taxon>Fungi</taxon>
        <taxon>Dikarya</taxon>
        <taxon>Ascomycota</taxon>
        <taxon>Pezizomycotina</taxon>
        <taxon>Sordariomycetes</taxon>
        <taxon>Xylariomycetidae</taxon>
        <taxon>Amphisphaeriales</taxon>
        <taxon>Apiosporaceae</taxon>
        <taxon>Apiospora</taxon>
    </lineage>
</organism>
<gene>
    <name evidence="3" type="ORF">PG994_000115</name>
</gene>
<keyword evidence="3" id="KW-0808">Transferase</keyword>
<evidence type="ECO:0000313" key="3">
    <source>
        <dbReference type="EMBL" id="KAK8090610.1"/>
    </source>
</evidence>
<keyword evidence="4" id="KW-1185">Reference proteome</keyword>
<feature type="chain" id="PRO_5046853159" evidence="2">
    <location>
        <begin position="27"/>
        <end position="214"/>
    </location>
</feature>
<keyword evidence="2" id="KW-0732">Signal</keyword>
<feature type="signal peptide" evidence="2">
    <location>
        <begin position="1"/>
        <end position="26"/>
    </location>
</feature>
<keyword evidence="3" id="KW-0695">RNA-directed DNA polymerase</keyword>
<dbReference type="GeneID" id="92084587"/>
<dbReference type="Proteomes" id="UP001480595">
    <property type="component" value="Unassembled WGS sequence"/>
</dbReference>
<sequence>MSTITGWLHPVLRVWICIALATVALTTETNNNNNNTTNNASSTATSPPVRLANVQQCPVSPKPMCDDQTCQSATFLFPMQPREPLPRRGRPAPPAHPGRLPLLPLPLHVECTDHRSGAPEGTRVCAGEPLRGCACQTSQDRLETIQARCAAHGWAAADFPDNEIDFEPDSGDDGMGEAHVSGSSGSAPPPMATMHHHRLGLLPHYWAVLDGGFC</sequence>
<dbReference type="RefSeq" id="XP_066722156.1">
    <property type="nucleotide sequence ID" value="XM_066851524.1"/>
</dbReference>
<reference evidence="3 4" key="1">
    <citation type="submission" date="2023-01" db="EMBL/GenBank/DDBJ databases">
        <title>Analysis of 21 Apiospora genomes using comparative genomics revels a genus with tremendous synthesis potential of carbohydrate active enzymes and secondary metabolites.</title>
        <authorList>
            <person name="Sorensen T."/>
        </authorList>
    </citation>
    <scope>NUCLEOTIDE SEQUENCE [LARGE SCALE GENOMIC DNA]</scope>
    <source>
        <strain evidence="3 4">CBS 135458</strain>
    </source>
</reference>
<accession>A0ABR1X5D8</accession>
<feature type="region of interest" description="Disordered" evidence="1">
    <location>
        <begin position="167"/>
        <end position="187"/>
    </location>
</feature>
<evidence type="ECO:0000313" key="4">
    <source>
        <dbReference type="Proteomes" id="UP001480595"/>
    </source>
</evidence>
<evidence type="ECO:0000256" key="2">
    <source>
        <dbReference type="SAM" id="SignalP"/>
    </source>
</evidence>
<evidence type="ECO:0000256" key="1">
    <source>
        <dbReference type="SAM" id="MobiDB-lite"/>
    </source>
</evidence>
<comment type="caution">
    <text evidence="3">The sequence shown here is derived from an EMBL/GenBank/DDBJ whole genome shotgun (WGS) entry which is preliminary data.</text>
</comment>
<name>A0ABR1X5D8_9PEZI</name>
<proteinExistence type="predicted"/>